<evidence type="ECO:0000313" key="4">
    <source>
        <dbReference type="EMBL" id="KAF4394601.1"/>
    </source>
</evidence>
<organism evidence="4 5">
    <name type="scientific">Cannabis sativa</name>
    <name type="common">Hemp</name>
    <name type="synonym">Marijuana</name>
    <dbReference type="NCBI Taxonomy" id="3483"/>
    <lineage>
        <taxon>Eukaryota</taxon>
        <taxon>Viridiplantae</taxon>
        <taxon>Streptophyta</taxon>
        <taxon>Embryophyta</taxon>
        <taxon>Tracheophyta</taxon>
        <taxon>Spermatophyta</taxon>
        <taxon>Magnoliopsida</taxon>
        <taxon>eudicotyledons</taxon>
        <taxon>Gunneridae</taxon>
        <taxon>Pentapetalae</taxon>
        <taxon>rosids</taxon>
        <taxon>fabids</taxon>
        <taxon>Rosales</taxon>
        <taxon>Cannabaceae</taxon>
        <taxon>Cannabis</taxon>
    </lineage>
</organism>
<feature type="transmembrane region" description="Helical" evidence="2">
    <location>
        <begin position="222"/>
        <end position="248"/>
    </location>
</feature>
<dbReference type="Proteomes" id="UP000525078">
    <property type="component" value="Unassembled WGS sequence"/>
</dbReference>
<keyword evidence="2" id="KW-0812">Transmembrane</keyword>
<feature type="compositionally biased region" description="Low complexity" evidence="1">
    <location>
        <begin position="155"/>
        <end position="171"/>
    </location>
</feature>
<keyword evidence="3" id="KW-0732">Signal</keyword>
<protein>
    <submittedName>
        <fullName evidence="4">Uncharacterized protein</fullName>
    </submittedName>
</protein>
<evidence type="ECO:0000256" key="2">
    <source>
        <dbReference type="SAM" id="Phobius"/>
    </source>
</evidence>
<reference evidence="4 5" key="1">
    <citation type="journal article" date="2020" name="bioRxiv">
        <title>Sequence and annotation of 42 cannabis genomes reveals extensive copy number variation in cannabinoid synthesis and pathogen resistance genes.</title>
        <authorList>
            <person name="Mckernan K.J."/>
            <person name="Helbert Y."/>
            <person name="Kane L.T."/>
            <person name="Ebling H."/>
            <person name="Zhang L."/>
            <person name="Liu B."/>
            <person name="Eaton Z."/>
            <person name="Mclaughlin S."/>
            <person name="Kingan S."/>
            <person name="Baybayan P."/>
            <person name="Concepcion G."/>
            <person name="Jordan M."/>
            <person name="Riva A."/>
            <person name="Barbazuk W."/>
            <person name="Harkins T."/>
        </authorList>
    </citation>
    <scope>NUCLEOTIDE SEQUENCE [LARGE SCALE GENOMIC DNA]</scope>
    <source>
        <strain evidence="5">cv. Jamaican Lion 4</strain>
        <tissue evidence="4">Leaf</tissue>
    </source>
</reference>
<dbReference type="EMBL" id="JAATIP010000010">
    <property type="protein sequence ID" value="KAF4394601.1"/>
    <property type="molecule type" value="Genomic_DNA"/>
</dbReference>
<gene>
    <name evidence="4" type="ORF">F8388_020426</name>
</gene>
<comment type="caution">
    <text evidence="4">The sequence shown here is derived from an EMBL/GenBank/DDBJ whole genome shotgun (WGS) entry which is preliminary data.</text>
</comment>
<sequence>MGLLRTSCFIVLAILLCAWASRSSDEKKSTEAKLLRLLIDPASGELNGDLTFKWVVPETVKVLDLSLAGEAPSHFHGINAESWSLAKENIQKTISFLNPQILYCLQTHNPLFRVSGEEVGSKIWYPKYLESIFSRYVPRRVLAFESLKSVAGAPAPAPASRAAPSPSQLPSSDPPTSPKMPFFPPINNDPNLRSPPAKNSTAGPNSGLDAQDVKRSKSNRSVVIAVAVTASVTFVIVALLFLCCGGYCGTGSKLRRNDERPLLSLSLSEFSIGSPAKFCI</sequence>
<feature type="signal peptide" evidence="3">
    <location>
        <begin position="1"/>
        <end position="20"/>
    </location>
</feature>
<feature type="region of interest" description="Disordered" evidence="1">
    <location>
        <begin position="155"/>
        <end position="213"/>
    </location>
</feature>
<feature type="compositionally biased region" description="Pro residues" evidence="1">
    <location>
        <begin position="172"/>
        <end position="184"/>
    </location>
</feature>
<keyword evidence="2" id="KW-0472">Membrane</keyword>
<evidence type="ECO:0000256" key="1">
    <source>
        <dbReference type="SAM" id="MobiDB-lite"/>
    </source>
</evidence>
<accession>A0A7J6HI00</accession>
<dbReference type="AlphaFoldDB" id="A0A7J6HI00"/>
<keyword evidence="2" id="KW-1133">Transmembrane helix</keyword>
<proteinExistence type="predicted"/>
<evidence type="ECO:0000313" key="5">
    <source>
        <dbReference type="Proteomes" id="UP000525078"/>
    </source>
</evidence>
<feature type="chain" id="PRO_5029773177" evidence="3">
    <location>
        <begin position="21"/>
        <end position="280"/>
    </location>
</feature>
<name>A0A7J6HI00_CANSA</name>
<evidence type="ECO:0000256" key="3">
    <source>
        <dbReference type="SAM" id="SignalP"/>
    </source>
</evidence>